<feature type="chain" id="PRO_5030561375" evidence="1">
    <location>
        <begin position="24"/>
        <end position="163"/>
    </location>
</feature>
<dbReference type="EMBL" id="JABWMJ010000003">
    <property type="protein sequence ID" value="NUZ05832.1"/>
    <property type="molecule type" value="Genomic_DNA"/>
</dbReference>
<protein>
    <submittedName>
        <fullName evidence="2">Uncharacterized protein</fullName>
    </submittedName>
</protein>
<name>A0A7Y6NME7_9BURK</name>
<evidence type="ECO:0000256" key="1">
    <source>
        <dbReference type="SAM" id="SignalP"/>
    </source>
</evidence>
<keyword evidence="3" id="KW-1185">Reference proteome</keyword>
<gene>
    <name evidence="2" type="ORF">HQN59_08650</name>
</gene>
<dbReference type="PROSITE" id="PS51257">
    <property type="entry name" value="PROKAR_LIPOPROTEIN"/>
    <property type="match status" value="1"/>
</dbReference>
<dbReference type="AlphaFoldDB" id="A0A7Y6NME7"/>
<keyword evidence="1" id="KW-0732">Signal</keyword>
<evidence type="ECO:0000313" key="3">
    <source>
        <dbReference type="Proteomes" id="UP000529637"/>
    </source>
</evidence>
<comment type="caution">
    <text evidence="2">The sequence shown here is derived from an EMBL/GenBank/DDBJ whole genome shotgun (WGS) entry which is preliminary data.</text>
</comment>
<feature type="signal peptide" evidence="1">
    <location>
        <begin position="1"/>
        <end position="23"/>
    </location>
</feature>
<accession>A0A7Y6NME7</accession>
<dbReference type="RefSeq" id="WP_176068144.1">
    <property type="nucleotide sequence ID" value="NZ_JABWMJ010000003.1"/>
</dbReference>
<organism evidence="2 3">
    <name type="scientific">Piscinibacter koreensis</name>
    <dbReference type="NCBI Taxonomy" id="2742824"/>
    <lineage>
        <taxon>Bacteria</taxon>
        <taxon>Pseudomonadati</taxon>
        <taxon>Pseudomonadota</taxon>
        <taxon>Betaproteobacteria</taxon>
        <taxon>Burkholderiales</taxon>
        <taxon>Sphaerotilaceae</taxon>
        <taxon>Piscinibacter</taxon>
    </lineage>
</organism>
<evidence type="ECO:0000313" key="2">
    <source>
        <dbReference type="EMBL" id="NUZ05832.1"/>
    </source>
</evidence>
<reference evidence="2 3" key="1">
    <citation type="submission" date="2020-06" db="EMBL/GenBank/DDBJ databases">
        <title>Schlegella sp. ID0723 isolated from air conditioner.</title>
        <authorList>
            <person name="Kim D.Y."/>
            <person name="Kim D.-U."/>
        </authorList>
    </citation>
    <scope>NUCLEOTIDE SEQUENCE [LARGE SCALE GENOMIC DNA]</scope>
    <source>
        <strain evidence="2 3">ID0723</strain>
    </source>
</reference>
<proteinExistence type="predicted"/>
<dbReference type="Proteomes" id="UP000529637">
    <property type="component" value="Unassembled WGS sequence"/>
</dbReference>
<sequence>MSPRLLAPSAVLALACSAPLASASPPAQQKSIYAGTWNVALREAGRPERAARLTLGAKAATWVESGRASGACAGHRFPVTVLRSSPMQLDILVARDKLARQCPPLAIRVAPVDAKTLVGGIVDPDAAHGHDHAHAHGPDIHAGAMPVVELRMTRVGGGPGARR</sequence>